<dbReference type="PATRIC" id="fig|1292034.3.peg.2048"/>
<dbReference type="RefSeq" id="WP_004619246.1">
    <property type="nucleotide sequence ID" value="NZ_APMP01000010.1"/>
</dbReference>
<dbReference type="AlphaFoldDB" id="R0E957"/>
<name>R0E957_CAUVI</name>
<comment type="caution">
    <text evidence="1">The sequence shown here is derived from an EMBL/GenBank/DDBJ whole genome shotgun (WGS) entry which is preliminary data.</text>
</comment>
<keyword evidence="2" id="KW-1185">Reference proteome</keyword>
<accession>R0E957</accession>
<sequence>MPPQTNVHADAPQAKSSKGFLAFLKPEVRASHRWLGRATVRALGDTWTSNTRRAARRPVWE</sequence>
<protein>
    <submittedName>
        <fullName evidence="1">Uncharacterized protein</fullName>
    </submittedName>
</protein>
<reference evidence="1 2" key="1">
    <citation type="journal article" date="2013" name="Genome Announc.">
        <title>Draft Genome Sequence for Caulobacter sp. Strain OR37, a Bacterium Tolerant to Heavy Metals.</title>
        <authorList>
            <person name="Utturkar S.M."/>
            <person name="Bollmann A."/>
            <person name="Brzoska R.M."/>
            <person name="Klingeman D.M."/>
            <person name="Epstein S.E."/>
            <person name="Palumbo A.V."/>
            <person name="Brown S.D."/>
        </authorList>
    </citation>
    <scope>NUCLEOTIDE SEQUENCE [LARGE SCALE GENOMIC DNA]</scope>
    <source>
        <strain evidence="1 2">OR37</strain>
    </source>
</reference>
<dbReference type="EMBL" id="APMP01000010">
    <property type="protein sequence ID" value="ENZ82018.1"/>
    <property type="molecule type" value="Genomic_DNA"/>
</dbReference>
<evidence type="ECO:0000313" key="2">
    <source>
        <dbReference type="Proteomes" id="UP000013063"/>
    </source>
</evidence>
<dbReference type="STRING" id="1292034.OR37_02062"/>
<evidence type="ECO:0000313" key="1">
    <source>
        <dbReference type="EMBL" id="ENZ82018.1"/>
    </source>
</evidence>
<proteinExistence type="predicted"/>
<organism evidence="1 2">
    <name type="scientific">Caulobacter vibrioides OR37</name>
    <dbReference type="NCBI Taxonomy" id="1292034"/>
    <lineage>
        <taxon>Bacteria</taxon>
        <taxon>Pseudomonadati</taxon>
        <taxon>Pseudomonadota</taxon>
        <taxon>Alphaproteobacteria</taxon>
        <taxon>Caulobacterales</taxon>
        <taxon>Caulobacteraceae</taxon>
        <taxon>Caulobacter</taxon>
    </lineage>
</organism>
<gene>
    <name evidence="1" type="ORF">OR37_02062</name>
</gene>
<dbReference type="Proteomes" id="UP000013063">
    <property type="component" value="Unassembled WGS sequence"/>
</dbReference>